<evidence type="ECO:0000256" key="1">
    <source>
        <dbReference type="PROSITE-ProRule" id="PRU00169"/>
    </source>
</evidence>
<evidence type="ECO:0000313" key="4">
    <source>
        <dbReference type="Proteomes" id="UP001492541"/>
    </source>
</evidence>
<keyword evidence="1" id="KW-0597">Phosphoprotein</keyword>
<feature type="domain" description="Response regulatory" evidence="2">
    <location>
        <begin position="3"/>
        <end position="115"/>
    </location>
</feature>
<dbReference type="GeneID" id="90450232"/>
<gene>
    <name evidence="3" type="ORF">LPQ35_11005</name>
</gene>
<proteinExistence type="predicted"/>
<dbReference type="InterPro" id="IPR052048">
    <property type="entry name" value="ST_Response_Regulator"/>
</dbReference>
<dbReference type="InterPro" id="IPR011006">
    <property type="entry name" value="CheY-like_superfamily"/>
</dbReference>
<dbReference type="RefSeq" id="WP_193806929.1">
    <property type="nucleotide sequence ID" value="NZ_CP087714.1"/>
</dbReference>
<dbReference type="PROSITE" id="PS50110">
    <property type="entry name" value="RESPONSE_REGULATORY"/>
    <property type="match status" value="1"/>
</dbReference>
<protein>
    <submittedName>
        <fullName evidence="3">Response regulator</fullName>
    </submittedName>
</protein>
<dbReference type="PANTHER" id="PTHR43228:SF1">
    <property type="entry name" value="TWO-COMPONENT RESPONSE REGULATOR ARR22"/>
    <property type="match status" value="1"/>
</dbReference>
<dbReference type="EMBL" id="CP087714">
    <property type="protein sequence ID" value="XAT63767.1"/>
    <property type="molecule type" value="Genomic_DNA"/>
</dbReference>
<dbReference type="SMART" id="SM00448">
    <property type="entry name" value="REC"/>
    <property type="match status" value="1"/>
</dbReference>
<name>A0ABZ3H2V4_GEOAI</name>
<evidence type="ECO:0000313" key="3">
    <source>
        <dbReference type="EMBL" id="XAT63767.1"/>
    </source>
</evidence>
<sequence>MKSVLVVDDENAIRGILTIMLSGRFKIITARDGREALEKFRVFRPDFVIMDLMMPVVNGVEAIKEIRKIDSQVVIVALTAYAEQRKEELMDAGANEVLGKPFRRKELVEILQKYI</sequence>
<reference evidence="3 4" key="1">
    <citation type="submission" date="2021-11" db="EMBL/GenBank/DDBJ databases">
        <title>Whole genome of Geoglobus acetivorans.</title>
        <authorList>
            <person name="Liu D."/>
        </authorList>
    </citation>
    <scope>NUCLEOTIDE SEQUENCE [LARGE SCALE GENOMIC DNA]</scope>
    <source>
        <strain evidence="3 4">SBH6</strain>
    </source>
</reference>
<accession>A0ABZ3H2V4</accession>
<keyword evidence="4" id="KW-1185">Reference proteome</keyword>
<dbReference type="SUPFAM" id="SSF52172">
    <property type="entry name" value="CheY-like"/>
    <property type="match status" value="1"/>
</dbReference>
<dbReference type="PANTHER" id="PTHR43228">
    <property type="entry name" value="TWO-COMPONENT RESPONSE REGULATOR"/>
    <property type="match status" value="1"/>
</dbReference>
<dbReference type="Pfam" id="PF00072">
    <property type="entry name" value="Response_reg"/>
    <property type="match status" value="1"/>
</dbReference>
<dbReference type="Gene3D" id="3.40.50.2300">
    <property type="match status" value="1"/>
</dbReference>
<feature type="modified residue" description="4-aspartylphosphate" evidence="1">
    <location>
        <position position="51"/>
    </location>
</feature>
<dbReference type="Proteomes" id="UP001492541">
    <property type="component" value="Chromosome"/>
</dbReference>
<dbReference type="InterPro" id="IPR001789">
    <property type="entry name" value="Sig_transdc_resp-reg_receiver"/>
</dbReference>
<organism evidence="3 4">
    <name type="scientific">Geoglobus acetivorans</name>
    <dbReference type="NCBI Taxonomy" id="565033"/>
    <lineage>
        <taxon>Archaea</taxon>
        <taxon>Methanobacteriati</taxon>
        <taxon>Methanobacteriota</taxon>
        <taxon>Archaeoglobi</taxon>
        <taxon>Archaeoglobales</taxon>
        <taxon>Archaeoglobaceae</taxon>
        <taxon>Geoglobus</taxon>
    </lineage>
</organism>
<dbReference type="CDD" id="cd17546">
    <property type="entry name" value="REC_hyHK_CKI1_RcsC-like"/>
    <property type="match status" value="1"/>
</dbReference>
<evidence type="ECO:0000259" key="2">
    <source>
        <dbReference type="PROSITE" id="PS50110"/>
    </source>
</evidence>